<dbReference type="Proteomes" id="UP000887159">
    <property type="component" value="Unassembled WGS sequence"/>
</dbReference>
<protein>
    <submittedName>
        <fullName evidence="1">Uncharacterized protein</fullName>
    </submittedName>
</protein>
<comment type="caution">
    <text evidence="1">The sequence shown here is derived from an EMBL/GenBank/DDBJ whole genome shotgun (WGS) entry which is preliminary data.</text>
</comment>
<proteinExistence type="predicted"/>
<gene>
    <name evidence="1" type="ORF">TNCV_4394961</name>
</gene>
<dbReference type="AlphaFoldDB" id="A0A8X6W4J4"/>
<evidence type="ECO:0000313" key="2">
    <source>
        <dbReference type="Proteomes" id="UP000887159"/>
    </source>
</evidence>
<name>A0A8X6W4J4_TRICX</name>
<dbReference type="EMBL" id="BMAU01021383">
    <property type="protein sequence ID" value="GFY28162.1"/>
    <property type="molecule type" value="Genomic_DNA"/>
</dbReference>
<reference evidence="1" key="1">
    <citation type="submission" date="2020-08" db="EMBL/GenBank/DDBJ databases">
        <title>Multicomponent nature underlies the extraordinary mechanical properties of spider dragline silk.</title>
        <authorList>
            <person name="Kono N."/>
            <person name="Nakamura H."/>
            <person name="Mori M."/>
            <person name="Yoshida Y."/>
            <person name="Ohtoshi R."/>
            <person name="Malay A.D."/>
            <person name="Moran D.A.P."/>
            <person name="Tomita M."/>
            <person name="Numata K."/>
            <person name="Arakawa K."/>
        </authorList>
    </citation>
    <scope>NUCLEOTIDE SEQUENCE</scope>
</reference>
<evidence type="ECO:0000313" key="1">
    <source>
        <dbReference type="EMBL" id="GFY28162.1"/>
    </source>
</evidence>
<sequence length="97" mass="10807">MRQLDPGPGLRGQWGPRLSINKIMRDSNNFKGSNIISGCILRQTGNFERYVNLLRVITVIHVKANQKAEVGRAGTKGLLLRRGPGPQEVLRRPCTNT</sequence>
<accession>A0A8X6W4J4</accession>
<keyword evidence="2" id="KW-1185">Reference proteome</keyword>
<organism evidence="1 2">
    <name type="scientific">Trichonephila clavipes</name>
    <name type="common">Golden silk orbweaver</name>
    <name type="synonym">Nephila clavipes</name>
    <dbReference type="NCBI Taxonomy" id="2585209"/>
    <lineage>
        <taxon>Eukaryota</taxon>
        <taxon>Metazoa</taxon>
        <taxon>Ecdysozoa</taxon>
        <taxon>Arthropoda</taxon>
        <taxon>Chelicerata</taxon>
        <taxon>Arachnida</taxon>
        <taxon>Araneae</taxon>
        <taxon>Araneomorphae</taxon>
        <taxon>Entelegynae</taxon>
        <taxon>Araneoidea</taxon>
        <taxon>Nephilidae</taxon>
        <taxon>Trichonephila</taxon>
    </lineage>
</organism>